<evidence type="ECO:0000313" key="9">
    <source>
        <dbReference type="EMBL" id="QAY64041.1"/>
    </source>
</evidence>
<feature type="transmembrane region" description="Helical" evidence="7">
    <location>
        <begin position="53"/>
        <end position="76"/>
    </location>
</feature>
<protein>
    <submittedName>
        <fullName evidence="9">PspC domain-containing protein</fullName>
    </submittedName>
</protein>
<comment type="subcellular location">
    <subcellularLocation>
        <location evidence="1">Cell membrane</location>
        <topology evidence="1">Single-pass membrane protein</topology>
    </subcellularLocation>
</comment>
<keyword evidence="5 7" id="KW-0472">Membrane</keyword>
<evidence type="ECO:0000256" key="6">
    <source>
        <dbReference type="SAM" id="MobiDB-lite"/>
    </source>
</evidence>
<sequence length="111" mass="12221">MPGCSRHEHLVPVPHPRPKPSRPFYRPADGRVLGGVCAAVADYFGWDRTVVRLLAVASVVLPGTQVVAYLILWLLVPSEERYWERQAAAAQRQVPYAAPAPYPTQPPAPQA</sequence>
<dbReference type="EMBL" id="CP035495">
    <property type="protein sequence ID" value="QAY64041.1"/>
    <property type="molecule type" value="Genomic_DNA"/>
</dbReference>
<evidence type="ECO:0000256" key="7">
    <source>
        <dbReference type="SAM" id="Phobius"/>
    </source>
</evidence>
<proteinExistence type="predicted"/>
<dbReference type="InterPro" id="IPR052027">
    <property type="entry name" value="PspC"/>
</dbReference>
<gene>
    <name evidence="9" type="ORF">ET495_13335</name>
</gene>
<dbReference type="PANTHER" id="PTHR33885:SF3">
    <property type="entry name" value="PHAGE SHOCK PROTEIN C"/>
    <property type="match status" value="1"/>
</dbReference>
<keyword evidence="2" id="KW-1003">Cell membrane</keyword>
<keyword evidence="3 7" id="KW-0812">Transmembrane</keyword>
<dbReference type="AlphaFoldDB" id="A0A4V0YEF6"/>
<dbReference type="InterPro" id="IPR007168">
    <property type="entry name" value="Phageshock_PspC_N"/>
</dbReference>
<evidence type="ECO:0000259" key="8">
    <source>
        <dbReference type="Pfam" id="PF04024"/>
    </source>
</evidence>
<evidence type="ECO:0000256" key="4">
    <source>
        <dbReference type="ARBA" id="ARBA00022989"/>
    </source>
</evidence>
<evidence type="ECO:0000256" key="5">
    <source>
        <dbReference type="ARBA" id="ARBA00023136"/>
    </source>
</evidence>
<reference evidence="9 10" key="1">
    <citation type="submission" date="2019-01" db="EMBL/GenBank/DDBJ databases">
        <title>Genome sequencing of strain 2JSPR-7.</title>
        <authorList>
            <person name="Heo J."/>
            <person name="Kim S.-J."/>
            <person name="Kim J.-S."/>
            <person name="Hong S.-B."/>
            <person name="Kwon S.-W."/>
        </authorList>
    </citation>
    <scope>NUCLEOTIDE SEQUENCE [LARGE SCALE GENOMIC DNA]</scope>
    <source>
        <strain evidence="9 10">2JSPR-7</strain>
    </source>
</reference>
<evidence type="ECO:0000256" key="2">
    <source>
        <dbReference type="ARBA" id="ARBA00022475"/>
    </source>
</evidence>
<feature type="region of interest" description="Disordered" evidence="6">
    <location>
        <begin position="1"/>
        <end position="23"/>
    </location>
</feature>
<accession>A0A4V0YEF6</accession>
<feature type="compositionally biased region" description="Basic and acidic residues" evidence="6">
    <location>
        <begin position="1"/>
        <end position="10"/>
    </location>
</feature>
<organism evidence="9 10">
    <name type="scientific">Xylanimonas allomyrinae</name>
    <dbReference type="NCBI Taxonomy" id="2509459"/>
    <lineage>
        <taxon>Bacteria</taxon>
        <taxon>Bacillati</taxon>
        <taxon>Actinomycetota</taxon>
        <taxon>Actinomycetes</taxon>
        <taxon>Micrococcales</taxon>
        <taxon>Promicromonosporaceae</taxon>
        <taxon>Xylanimonas</taxon>
    </lineage>
</organism>
<keyword evidence="4 7" id="KW-1133">Transmembrane helix</keyword>
<keyword evidence="10" id="KW-1185">Reference proteome</keyword>
<name>A0A4V0YEF6_9MICO</name>
<dbReference type="Pfam" id="PF04024">
    <property type="entry name" value="PspC"/>
    <property type="match status" value="1"/>
</dbReference>
<dbReference type="PANTHER" id="PTHR33885">
    <property type="entry name" value="PHAGE SHOCK PROTEIN C"/>
    <property type="match status" value="1"/>
</dbReference>
<dbReference type="GO" id="GO:0005886">
    <property type="term" value="C:plasma membrane"/>
    <property type="evidence" value="ECO:0007669"/>
    <property type="project" value="UniProtKB-SubCell"/>
</dbReference>
<dbReference type="KEGG" id="xyl:ET495_13335"/>
<feature type="domain" description="Phage shock protein PspC N-terminal" evidence="8">
    <location>
        <begin position="22"/>
        <end position="79"/>
    </location>
</feature>
<evidence type="ECO:0000256" key="1">
    <source>
        <dbReference type="ARBA" id="ARBA00004162"/>
    </source>
</evidence>
<evidence type="ECO:0000313" key="10">
    <source>
        <dbReference type="Proteomes" id="UP000291758"/>
    </source>
</evidence>
<evidence type="ECO:0000256" key="3">
    <source>
        <dbReference type="ARBA" id="ARBA00022692"/>
    </source>
</evidence>
<dbReference type="Proteomes" id="UP000291758">
    <property type="component" value="Chromosome"/>
</dbReference>